<feature type="transmembrane region" description="Helical" evidence="1">
    <location>
        <begin position="18"/>
        <end position="40"/>
    </location>
</feature>
<dbReference type="EMBL" id="RSAA01000035">
    <property type="protein sequence ID" value="RRO13280.1"/>
    <property type="molecule type" value="Genomic_DNA"/>
</dbReference>
<dbReference type="OrthoDB" id="3831145at2"/>
<gene>
    <name evidence="2" type="ORF">EIL87_25810</name>
</gene>
<proteinExistence type="predicted"/>
<dbReference type="AlphaFoldDB" id="A0A3R8PYQ8"/>
<keyword evidence="3" id="KW-1185">Reference proteome</keyword>
<protein>
    <recommendedName>
        <fullName evidence="4">DUF2569 family protein</fullName>
    </recommendedName>
</protein>
<organism evidence="2 3">
    <name type="scientific">Saccharopolyspora rhizosphaerae</name>
    <dbReference type="NCBI Taxonomy" id="2492662"/>
    <lineage>
        <taxon>Bacteria</taxon>
        <taxon>Bacillati</taxon>
        <taxon>Actinomycetota</taxon>
        <taxon>Actinomycetes</taxon>
        <taxon>Pseudonocardiales</taxon>
        <taxon>Pseudonocardiaceae</taxon>
        <taxon>Saccharopolyspora</taxon>
    </lineage>
</organism>
<evidence type="ECO:0000313" key="3">
    <source>
        <dbReference type="Proteomes" id="UP000274515"/>
    </source>
</evidence>
<keyword evidence="1" id="KW-0472">Membrane</keyword>
<feature type="transmembrane region" description="Helical" evidence="1">
    <location>
        <begin position="138"/>
        <end position="162"/>
    </location>
</feature>
<sequence>MPVHEMALPQRPATVETAFWIAVVLPLLVTVLNVVSYLQLQGWVTDSVRGGADDELAAEMTSAVNGVMMVFFIILTIFYLILTGLWIAFGFKLRAGRNWARVTLTIFAGVWAMSSLGTLASGGMAAGMAEGDALPGPYYALSYVQGGLGALGTVAFVVLVFVSRSNAYFDASSGRY</sequence>
<dbReference type="Proteomes" id="UP000274515">
    <property type="component" value="Unassembled WGS sequence"/>
</dbReference>
<keyword evidence="1" id="KW-1133">Transmembrane helix</keyword>
<accession>A0A3R8PYQ8</accession>
<evidence type="ECO:0000313" key="2">
    <source>
        <dbReference type="EMBL" id="RRO13280.1"/>
    </source>
</evidence>
<reference evidence="2 3" key="1">
    <citation type="submission" date="2018-11" db="EMBL/GenBank/DDBJ databases">
        <title>Saccharopolyspora rhizosphaerae sp. nov., an actinomycete isolated from rhizosphere soil in Thailand.</title>
        <authorList>
            <person name="Intra B."/>
            <person name="Euanorasetr J."/>
            <person name="Take A."/>
            <person name="Inahashi Y."/>
            <person name="Mori M."/>
            <person name="Panbangred W."/>
            <person name="Matsumoto A."/>
        </authorList>
    </citation>
    <scope>NUCLEOTIDE SEQUENCE [LARGE SCALE GENOMIC DNA]</scope>
    <source>
        <strain evidence="2 3">H219</strain>
    </source>
</reference>
<feature type="transmembrane region" description="Helical" evidence="1">
    <location>
        <begin position="69"/>
        <end position="91"/>
    </location>
</feature>
<feature type="transmembrane region" description="Helical" evidence="1">
    <location>
        <begin position="103"/>
        <end position="126"/>
    </location>
</feature>
<keyword evidence="1" id="KW-0812">Transmembrane</keyword>
<comment type="caution">
    <text evidence="2">The sequence shown here is derived from an EMBL/GenBank/DDBJ whole genome shotgun (WGS) entry which is preliminary data.</text>
</comment>
<evidence type="ECO:0008006" key="4">
    <source>
        <dbReference type="Google" id="ProtNLM"/>
    </source>
</evidence>
<name>A0A3R8PYQ8_9PSEU</name>
<evidence type="ECO:0000256" key="1">
    <source>
        <dbReference type="SAM" id="Phobius"/>
    </source>
</evidence>